<evidence type="ECO:0000313" key="1">
    <source>
        <dbReference type="EMBL" id="VEL07412.1"/>
    </source>
</evidence>
<name>A0A3S4ZUE3_9PLAT</name>
<dbReference type="AlphaFoldDB" id="A0A3S4ZUE3"/>
<comment type="caution">
    <text evidence="1">The sequence shown here is derived from an EMBL/GenBank/DDBJ whole genome shotgun (WGS) entry which is preliminary data.</text>
</comment>
<reference evidence="1" key="1">
    <citation type="submission" date="2018-11" db="EMBL/GenBank/DDBJ databases">
        <authorList>
            <consortium name="Pathogen Informatics"/>
        </authorList>
    </citation>
    <scope>NUCLEOTIDE SEQUENCE</scope>
</reference>
<sequence>MSDEFDGLPGLEYTWLSLNISLLPDAVVRLLAPLTKEKSDLDFLLELFQTISEPQGIIDKGNNAKSQVSSSPALQIRTPNEVATELLAALRVICPQLHLLSRLHDGVLAATNSAKTQRTRLFHLIHDQPTVMPLVNVPGLGSTIAGTKGSERVGQRSRRLAFRGLDLLILTGNWMLERVRKAEFRRYSGWLREVFTRLVWSGEMDETCRLDPTKSRETSNTLWTGCILTERGSETWPKDYWKKTLCTRLDKDILISEYAMCP</sequence>
<dbReference type="EMBL" id="CAAALY010001688">
    <property type="protein sequence ID" value="VEL07412.1"/>
    <property type="molecule type" value="Genomic_DNA"/>
</dbReference>
<accession>A0A3S4ZUE3</accession>
<evidence type="ECO:0000313" key="2">
    <source>
        <dbReference type="Proteomes" id="UP000784294"/>
    </source>
</evidence>
<proteinExistence type="predicted"/>
<keyword evidence="2" id="KW-1185">Reference proteome</keyword>
<protein>
    <submittedName>
        <fullName evidence="1">Uncharacterized protein</fullName>
    </submittedName>
</protein>
<gene>
    <name evidence="1" type="ORF">PXEA_LOCUS852</name>
</gene>
<organism evidence="1 2">
    <name type="scientific">Protopolystoma xenopodis</name>
    <dbReference type="NCBI Taxonomy" id="117903"/>
    <lineage>
        <taxon>Eukaryota</taxon>
        <taxon>Metazoa</taxon>
        <taxon>Spiralia</taxon>
        <taxon>Lophotrochozoa</taxon>
        <taxon>Platyhelminthes</taxon>
        <taxon>Monogenea</taxon>
        <taxon>Polyopisthocotylea</taxon>
        <taxon>Polystomatidea</taxon>
        <taxon>Polystomatidae</taxon>
        <taxon>Protopolystoma</taxon>
    </lineage>
</organism>
<dbReference type="Proteomes" id="UP000784294">
    <property type="component" value="Unassembled WGS sequence"/>
</dbReference>